<evidence type="ECO:0000313" key="2">
    <source>
        <dbReference type="EMBL" id="CAH1394423.1"/>
    </source>
</evidence>
<dbReference type="Proteomes" id="UP001152798">
    <property type="component" value="Chromosome 3"/>
</dbReference>
<evidence type="ECO:0000313" key="3">
    <source>
        <dbReference type="Proteomes" id="UP001152798"/>
    </source>
</evidence>
<keyword evidence="1" id="KW-0732">Signal</keyword>
<proteinExistence type="predicted"/>
<reference evidence="2" key="1">
    <citation type="submission" date="2022-01" db="EMBL/GenBank/DDBJ databases">
        <authorList>
            <person name="King R."/>
        </authorList>
    </citation>
    <scope>NUCLEOTIDE SEQUENCE</scope>
</reference>
<accession>A0A9P0H202</accession>
<feature type="chain" id="PRO_5040460258" description="Neuropeptide" evidence="1">
    <location>
        <begin position="18"/>
        <end position="163"/>
    </location>
</feature>
<name>A0A9P0H202_NEZVI</name>
<organism evidence="2 3">
    <name type="scientific">Nezara viridula</name>
    <name type="common">Southern green stink bug</name>
    <name type="synonym">Cimex viridulus</name>
    <dbReference type="NCBI Taxonomy" id="85310"/>
    <lineage>
        <taxon>Eukaryota</taxon>
        <taxon>Metazoa</taxon>
        <taxon>Ecdysozoa</taxon>
        <taxon>Arthropoda</taxon>
        <taxon>Hexapoda</taxon>
        <taxon>Insecta</taxon>
        <taxon>Pterygota</taxon>
        <taxon>Neoptera</taxon>
        <taxon>Paraneoptera</taxon>
        <taxon>Hemiptera</taxon>
        <taxon>Heteroptera</taxon>
        <taxon>Panheteroptera</taxon>
        <taxon>Pentatomomorpha</taxon>
        <taxon>Pentatomoidea</taxon>
        <taxon>Pentatomidae</taxon>
        <taxon>Pentatominae</taxon>
        <taxon>Nezara</taxon>
    </lineage>
</organism>
<keyword evidence="3" id="KW-1185">Reference proteome</keyword>
<sequence length="163" mass="18578">MKVFESVLLLLLLAICAQDLGYRESSKKSRNISERSRSGAEVIPIQRGRRVRLGSERRTAYHEVPFMSGNFTIWKHRLFVVQAILCIILQPLVLRAKVHDVNGRPEWRLKKRQTAIRTSSLEGPIRQAGFRSKRSVGFPGVPQGTAVGPYLSHLLYLSLSRWL</sequence>
<dbReference type="EMBL" id="OV725079">
    <property type="protein sequence ID" value="CAH1394423.1"/>
    <property type="molecule type" value="Genomic_DNA"/>
</dbReference>
<evidence type="ECO:0000256" key="1">
    <source>
        <dbReference type="SAM" id="SignalP"/>
    </source>
</evidence>
<evidence type="ECO:0008006" key="4">
    <source>
        <dbReference type="Google" id="ProtNLM"/>
    </source>
</evidence>
<gene>
    <name evidence="2" type="ORF">NEZAVI_LOCUS4935</name>
</gene>
<protein>
    <recommendedName>
        <fullName evidence="4">Neuropeptide</fullName>
    </recommendedName>
</protein>
<dbReference type="AlphaFoldDB" id="A0A9P0H202"/>
<feature type="signal peptide" evidence="1">
    <location>
        <begin position="1"/>
        <end position="17"/>
    </location>
</feature>